<gene>
    <name evidence="2" type="ORF">ATI53_103018</name>
</gene>
<keyword evidence="1" id="KW-0812">Transmembrane</keyword>
<dbReference type="EMBL" id="QLMG01000030">
    <property type="protein sequence ID" value="RAK14053.1"/>
    <property type="molecule type" value="Genomic_DNA"/>
</dbReference>
<evidence type="ECO:0000313" key="2">
    <source>
        <dbReference type="EMBL" id="RAK14053.1"/>
    </source>
</evidence>
<dbReference type="InterPro" id="IPR036102">
    <property type="entry name" value="OsmC/Ohrsf"/>
</dbReference>
<dbReference type="PANTHER" id="PTHR42830">
    <property type="entry name" value="OSMOTICALLY INDUCIBLE FAMILY PROTEIN"/>
    <property type="match status" value="1"/>
</dbReference>
<dbReference type="InterPro" id="IPR003718">
    <property type="entry name" value="OsmC/Ohr_fam"/>
</dbReference>
<sequence length="138" mass="14683">MGLQAWAFDGGTEIAASSAAEVVPLPWSDPACIDPEEALLAALSSCYMLFFLHICAAAGLVVEHYRDEARARLIADGAGRPHVGAIRLRPEVRFVTPVDPAEVEALHAQAHERCFIAASLRSTVRIEPQPAAGVLRGG</sequence>
<name>A0A327XZ99_9RHOB</name>
<dbReference type="Pfam" id="PF02566">
    <property type="entry name" value="OsmC"/>
    <property type="match status" value="1"/>
</dbReference>
<keyword evidence="3" id="KW-1185">Reference proteome</keyword>
<organism evidence="2 3">
    <name type="scientific">Salipiger aestuarii</name>
    <dbReference type="NCBI Taxonomy" id="568098"/>
    <lineage>
        <taxon>Bacteria</taxon>
        <taxon>Pseudomonadati</taxon>
        <taxon>Pseudomonadota</taxon>
        <taxon>Alphaproteobacteria</taxon>
        <taxon>Rhodobacterales</taxon>
        <taxon>Roseobacteraceae</taxon>
        <taxon>Salipiger</taxon>
    </lineage>
</organism>
<evidence type="ECO:0000313" key="3">
    <source>
        <dbReference type="Proteomes" id="UP000249165"/>
    </source>
</evidence>
<proteinExistence type="predicted"/>
<protein>
    <submittedName>
        <fullName evidence="2">Organic hydroperoxide reductase OsmC/OhrA</fullName>
    </submittedName>
</protein>
<evidence type="ECO:0000256" key="1">
    <source>
        <dbReference type="SAM" id="Phobius"/>
    </source>
</evidence>
<keyword evidence="1" id="KW-1133">Transmembrane helix</keyword>
<accession>A0A327XZ99</accession>
<dbReference type="SUPFAM" id="SSF82784">
    <property type="entry name" value="OsmC-like"/>
    <property type="match status" value="1"/>
</dbReference>
<reference evidence="2 3" key="1">
    <citation type="submission" date="2018-06" db="EMBL/GenBank/DDBJ databases">
        <title>Genomic Encyclopedia of Archaeal and Bacterial Type Strains, Phase II (KMG-II): from individual species to whole genera.</title>
        <authorList>
            <person name="Goeker M."/>
        </authorList>
    </citation>
    <scope>NUCLEOTIDE SEQUENCE [LARGE SCALE GENOMIC DNA]</scope>
    <source>
        <strain evidence="2 3">DSM 22011</strain>
    </source>
</reference>
<dbReference type="PANTHER" id="PTHR42830:SF2">
    <property type="entry name" value="OSMC_OHR FAMILY PROTEIN"/>
    <property type="match status" value="1"/>
</dbReference>
<dbReference type="Gene3D" id="3.30.300.20">
    <property type="match status" value="1"/>
</dbReference>
<dbReference type="OrthoDB" id="9795405at2"/>
<dbReference type="InterPro" id="IPR052707">
    <property type="entry name" value="OsmC_Ohr_Peroxiredoxin"/>
</dbReference>
<feature type="transmembrane region" description="Helical" evidence="1">
    <location>
        <begin position="38"/>
        <end position="62"/>
    </location>
</feature>
<dbReference type="InterPro" id="IPR015946">
    <property type="entry name" value="KH_dom-like_a/b"/>
</dbReference>
<dbReference type="Proteomes" id="UP000249165">
    <property type="component" value="Unassembled WGS sequence"/>
</dbReference>
<dbReference type="AlphaFoldDB" id="A0A327XZ99"/>
<comment type="caution">
    <text evidence="2">The sequence shown here is derived from an EMBL/GenBank/DDBJ whole genome shotgun (WGS) entry which is preliminary data.</text>
</comment>
<keyword evidence="1" id="KW-0472">Membrane</keyword>